<organism evidence="3 4">
    <name type="scientific">Trypanosoma equiperdum</name>
    <dbReference type="NCBI Taxonomy" id="5694"/>
    <lineage>
        <taxon>Eukaryota</taxon>
        <taxon>Discoba</taxon>
        <taxon>Euglenozoa</taxon>
        <taxon>Kinetoplastea</taxon>
        <taxon>Metakinetoplastina</taxon>
        <taxon>Trypanosomatida</taxon>
        <taxon>Trypanosomatidae</taxon>
        <taxon>Trypanosoma</taxon>
    </lineage>
</organism>
<protein>
    <recommendedName>
        <fullName evidence="5">Aminotransferase class V domain-containing protein</fullName>
    </recommendedName>
</protein>
<gene>
    <name evidence="3" type="ORF">TEOVI_000241700</name>
</gene>
<dbReference type="GeneID" id="92376357"/>
<dbReference type="SUPFAM" id="SSF53383">
    <property type="entry name" value="PLP-dependent transferases"/>
    <property type="match status" value="1"/>
</dbReference>
<sequence>MQSSSETMVSSASPLSVDEPDLWDASEMPVELSRQLAVVEAISIKYANTQYEGFGSFHSENVEDVIGMDDKEYRPPSLPSFARRILSSTELQEIRTMGDNEAREEEIMQRPVARCDFGRVFRREHFVVTPKFVFLNHGAFGGALRGALEVKHRFEMMMEHQVVQYMDRILLPLALYSVRRLAEFVNADPKQIVIATNATFMLNSAMELIEKDDVVAYFDTEYLSVYKMMYFRCKKVGASLHEVPLLKYWNNPDIMGDDEALTREMCSNLPGGCTTVVVDHITSTTALLFPVFTHLIPSLKRCGVRKVIVDGAHAPLQVDLDFKALPEECQPSVFVGNLHKWCSLPKSAGFMWVHSTLVDSVHPVVLSHGSGDGLLSEFIWDGTRDHSSYLCIPAVIDFWYAQGHKRVREYCIDLLQQAAVMLSESFDTKLVSRHSPFMSLVELPKVLQTPNVTPRYLQDVLHDVYRVEVPVKKVEGRLYVRISAFVYNERSDYVYLREAVLSMSRKLGSILMRKGVSGKTEETPPDNQKVLSDKHVREKTGCGLCGLNSVSKRRRGSRF</sequence>
<feature type="compositionally biased region" description="Polar residues" evidence="2">
    <location>
        <begin position="1"/>
        <end position="14"/>
    </location>
</feature>
<feature type="region of interest" description="Disordered" evidence="2">
    <location>
        <begin position="1"/>
        <end position="20"/>
    </location>
</feature>
<dbReference type="Gene3D" id="3.40.640.10">
    <property type="entry name" value="Type I PLP-dependent aspartate aminotransferase-like (Major domain)"/>
    <property type="match status" value="1"/>
</dbReference>
<accession>A0A1G4IEP0</accession>
<comment type="caution">
    <text evidence="3">The sequence shown here is derived from an EMBL/GenBank/DDBJ whole genome shotgun (WGS) entry which is preliminary data.</text>
</comment>
<dbReference type="EMBL" id="CZPT02001525">
    <property type="protein sequence ID" value="SCU70842.1"/>
    <property type="molecule type" value="Genomic_DNA"/>
</dbReference>
<dbReference type="RefSeq" id="XP_067081600.1">
    <property type="nucleotide sequence ID" value="XM_067225499.1"/>
</dbReference>
<dbReference type="InterPro" id="IPR015424">
    <property type="entry name" value="PyrdxlP-dep_Trfase"/>
</dbReference>
<dbReference type="VEuPathDB" id="TriTrypDB:TEOVI_000241700"/>
<proteinExistence type="predicted"/>
<evidence type="ECO:0008006" key="5">
    <source>
        <dbReference type="Google" id="ProtNLM"/>
    </source>
</evidence>
<dbReference type="Proteomes" id="UP000195570">
    <property type="component" value="Unassembled WGS sequence"/>
</dbReference>
<keyword evidence="4" id="KW-1185">Reference proteome</keyword>
<evidence type="ECO:0000313" key="4">
    <source>
        <dbReference type="Proteomes" id="UP000195570"/>
    </source>
</evidence>
<keyword evidence="1" id="KW-0663">Pyridoxal phosphate</keyword>
<evidence type="ECO:0000313" key="3">
    <source>
        <dbReference type="EMBL" id="SCU70842.1"/>
    </source>
</evidence>
<name>A0A1G4IEP0_TRYEQ</name>
<dbReference type="PANTHER" id="PTHR43092">
    <property type="entry name" value="L-CYSTEINE DESULFHYDRASE"/>
    <property type="match status" value="1"/>
</dbReference>
<dbReference type="InterPro" id="IPR015421">
    <property type="entry name" value="PyrdxlP-dep_Trfase_major"/>
</dbReference>
<evidence type="ECO:0000256" key="1">
    <source>
        <dbReference type="ARBA" id="ARBA00022898"/>
    </source>
</evidence>
<dbReference type="PANTHER" id="PTHR43092:SF2">
    <property type="entry name" value="HERCYNYLCYSTEINE SULFOXIDE LYASE"/>
    <property type="match status" value="1"/>
</dbReference>
<dbReference type="AlphaFoldDB" id="A0A1G4IEP0"/>
<evidence type="ECO:0000256" key="2">
    <source>
        <dbReference type="SAM" id="MobiDB-lite"/>
    </source>
</evidence>
<reference evidence="3" key="1">
    <citation type="submission" date="2016-09" db="EMBL/GenBank/DDBJ databases">
        <authorList>
            <person name="Hebert L."/>
            <person name="Moumen B."/>
        </authorList>
    </citation>
    <scope>NUCLEOTIDE SEQUENCE [LARGE SCALE GENOMIC DNA]</scope>
    <source>
        <strain evidence="3">OVI</strain>
    </source>
</reference>